<dbReference type="Proteomes" id="UP000077069">
    <property type="component" value="Unassembled WGS sequence"/>
</dbReference>
<reference evidence="6 7" key="1">
    <citation type="submission" date="2016-05" db="EMBL/GenBank/DDBJ databases">
        <title>Comparative analysis of secretome profiles of manganese(II)-oxidizing ascomycete fungi.</title>
        <authorList>
            <consortium name="DOE Joint Genome Institute"/>
            <person name="Zeiner C.A."/>
            <person name="Purvine S.O."/>
            <person name="Zink E.M."/>
            <person name="Wu S."/>
            <person name="Pasa-Tolic L."/>
            <person name="Chaput D.L."/>
            <person name="Haridas S."/>
            <person name="Grigoriev I.V."/>
            <person name="Santelli C.M."/>
            <person name="Hansel C.M."/>
        </authorList>
    </citation>
    <scope>NUCLEOTIDE SEQUENCE [LARGE SCALE GENOMIC DNA]</scope>
    <source>
        <strain evidence="6 7">AP3s5-JAC2a</strain>
    </source>
</reference>
<dbReference type="PANTHER" id="PTHR12599">
    <property type="entry name" value="PTERIN-4-ALPHA-CARBINOLAMINE DEHYDRATASE"/>
    <property type="match status" value="1"/>
</dbReference>
<dbReference type="EC" id="4.2.1.96" evidence="3"/>
<keyword evidence="7" id="KW-1185">Reference proteome</keyword>
<dbReference type="InterPro" id="IPR036428">
    <property type="entry name" value="PCD_sf"/>
</dbReference>
<comment type="catalytic activity">
    <reaction evidence="1">
        <text>(4aS,6R)-4a-hydroxy-L-erythro-5,6,7,8-tetrahydrobiopterin = (6R)-L-erythro-6,7-dihydrobiopterin + H2O</text>
        <dbReference type="Rhea" id="RHEA:11920"/>
        <dbReference type="ChEBI" id="CHEBI:15377"/>
        <dbReference type="ChEBI" id="CHEBI:15642"/>
        <dbReference type="ChEBI" id="CHEBI:43120"/>
        <dbReference type="EC" id="4.2.1.96"/>
    </reaction>
</comment>
<protein>
    <recommendedName>
        <fullName evidence="3">4a-hydroxytetrahydrobiopterin dehydratase</fullName>
        <ecNumber evidence="3">4.2.1.96</ecNumber>
    </recommendedName>
    <alternativeName>
        <fullName evidence="5">4-alpha-hydroxy-tetrahydropterin dehydratase</fullName>
    </alternativeName>
</protein>
<keyword evidence="4" id="KW-0456">Lyase</keyword>
<dbReference type="FunCoup" id="A0A177CL15">
    <property type="interactions" value="44"/>
</dbReference>
<accession>A0A177CL15</accession>
<evidence type="ECO:0000256" key="1">
    <source>
        <dbReference type="ARBA" id="ARBA00001554"/>
    </source>
</evidence>
<dbReference type="CDD" id="cd00488">
    <property type="entry name" value="PCD_DCoH"/>
    <property type="match status" value="1"/>
</dbReference>
<dbReference type="PANTHER" id="PTHR12599:SF0">
    <property type="entry name" value="PTERIN-4-ALPHA-CARBINOLAMINE DEHYDRATASE"/>
    <property type="match status" value="1"/>
</dbReference>
<evidence type="ECO:0000313" key="7">
    <source>
        <dbReference type="Proteomes" id="UP000077069"/>
    </source>
</evidence>
<dbReference type="EMBL" id="KV441550">
    <property type="protein sequence ID" value="OAG08225.1"/>
    <property type="molecule type" value="Genomic_DNA"/>
</dbReference>
<proteinExistence type="inferred from homology"/>
<comment type="similarity">
    <text evidence="2">Belongs to the pterin-4-alpha-carbinolamine dehydratase family.</text>
</comment>
<name>A0A177CL15_9PLEO</name>
<evidence type="ECO:0000256" key="2">
    <source>
        <dbReference type="ARBA" id="ARBA00006472"/>
    </source>
</evidence>
<dbReference type="SUPFAM" id="SSF55248">
    <property type="entry name" value="PCD-like"/>
    <property type="match status" value="1"/>
</dbReference>
<dbReference type="Gene3D" id="3.30.1360.20">
    <property type="entry name" value="Transcriptional coactivator/pterin dehydratase"/>
    <property type="match status" value="1"/>
</dbReference>
<dbReference type="GO" id="GO:0006729">
    <property type="term" value="P:tetrahydrobiopterin biosynthetic process"/>
    <property type="evidence" value="ECO:0007669"/>
    <property type="project" value="InterPro"/>
</dbReference>
<gene>
    <name evidence="6" type="ORF">CC84DRAFT_562896</name>
</gene>
<evidence type="ECO:0000256" key="4">
    <source>
        <dbReference type="ARBA" id="ARBA00023239"/>
    </source>
</evidence>
<evidence type="ECO:0000256" key="3">
    <source>
        <dbReference type="ARBA" id="ARBA00013252"/>
    </source>
</evidence>
<dbReference type="GeneID" id="28770186"/>
<dbReference type="GO" id="GO:0008124">
    <property type="term" value="F:4-alpha-hydroxytetrahydrobiopterin dehydratase activity"/>
    <property type="evidence" value="ECO:0007669"/>
    <property type="project" value="UniProtKB-EC"/>
</dbReference>
<organism evidence="6 7">
    <name type="scientific">Paraphaeosphaeria sporulosa</name>
    <dbReference type="NCBI Taxonomy" id="1460663"/>
    <lineage>
        <taxon>Eukaryota</taxon>
        <taxon>Fungi</taxon>
        <taxon>Dikarya</taxon>
        <taxon>Ascomycota</taxon>
        <taxon>Pezizomycotina</taxon>
        <taxon>Dothideomycetes</taxon>
        <taxon>Pleosporomycetidae</taxon>
        <taxon>Pleosporales</taxon>
        <taxon>Massarineae</taxon>
        <taxon>Didymosphaeriaceae</taxon>
        <taxon>Paraphaeosphaeria</taxon>
    </lineage>
</organism>
<dbReference type="RefSeq" id="XP_018038590.1">
    <property type="nucleotide sequence ID" value="XM_018186700.1"/>
</dbReference>
<dbReference type="AlphaFoldDB" id="A0A177CL15"/>
<evidence type="ECO:0000256" key="5">
    <source>
        <dbReference type="ARBA" id="ARBA00030497"/>
    </source>
</evidence>
<evidence type="ECO:0000313" key="6">
    <source>
        <dbReference type="EMBL" id="OAG08225.1"/>
    </source>
</evidence>
<dbReference type="InterPro" id="IPR001533">
    <property type="entry name" value="Pterin_deHydtase"/>
</dbReference>
<dbReference type="STRING" id="1460663.A0A177CL15"/>
<dbReference type="Pfam" id="PF01329">
    <property type="entry name" value="Pterin_4a"/>
    <property type="match status" value="1"/>
</dbReference>
<sequence length="179" mass="20340">MLAAQPHPRVFGRVLRAAPWASLRRQLQSQILPNHLIPRASLELCHSRRWVLCAPRTLATSHSSNNTDVDSNQFAGVVFSAKQPSDLPKRLTKLSNWKLSPSNKGITRQFTFPGFASAWRFMSIVADECKVKRHHPSWHNLYSQVTIEWTTHKPEGLSIKDVEMAEFCDQTADEIGLKK</sequence>
<dbReference type="OrthoDB" id="277398at2759"/>
<dbReference type="InParanoid" id="A0A177CL15"/>